<dbReference type="EMBL" id="BGPR01002611">
    <property type="protein sequence ID" value="GBM76292.1"/>
    <property type="molecule type" value="Genomic_DNA"/>
</dbReference>
<proteinExistence type="predicted"/>
<dbReference type="AlphaFoldDB" id="A0A4Y2IG43"/>
<sequence length="117" mass="13057">MFPALIKLLGLRKTDHRAKPPLCKVLPGKKADIHKSFGQEGLRFEARFHQRFALHKTCCTLNLMPRVLPLVRVGSLEKGVLTPESSSSSDHSLVFLGPSQITFVPHQTFDVNITKPT</sequence>
<gene>
    <name evidence="1" type="ORF">AVEN_81842_1</name>
</gene>
<evidence type="ECO:0000313" key="2">
    <source>
        <dbReference type="Proteomes" id="UP000499080"/>
    </source>
</evidence>
<keyword evidence="2" id="KW-1185">Reference proteome</keyword>
<dbReference type="Proteomes" id="UP000499080">
    <property type="component" value="Unassembled WGS sequence"/>
</dbReference>
<reference evidence="1 2" key="1">
    <citation type="journal article" date="2019" name="Sci. Rep.">
        <title>Orb-weaving spider Araneus ventricosus genome elucidates the spidroin gene catalogue.</title>
        <authorList>
            <person name="Kono N."/>
            <person name="Nakamura H."/>
            <person name="Ohtoshi R."/>
            <person name="Moran D.A.P."/>
            <person name="Shinohara A."/>
            <person name="Yoshida Y."/>
            <person name="Fujiwara M."/>
            <person name="Mori M."/>
            <person name="Tomita M."/>
            <person name="Arakawa K."/>
        </authorList>
    </citation>
    <scope>NUCLEOTIDE SEQUENCE [LARGE SCALE GENOMIC DNA]</scope>
</reference>
<accession>A0A4Y2IG43</accession>
<protein>
    <submittedName>
        <fullName evidence="1">Uncharacterized protein</fullName>
    </submittedName>
</protein>
<comment type="caution">
    <text evidence="1">The sequence shown here is derived from an EMBL/GenBank/DDBJ whole genome shotgun (WGS) entry which is preliminary data.</text>
</comment>
<name>A0A4Y2IG43_ARAVE</name>
<organism evidence="1 2">
    <name type="scientific">Araneus ventricosus</name>
    <name type="common">Orbweaver spider</name>
    <name type="synonym">Epeira ventricosa</name>
    <dbReference type="NCBI Taxonomy" id="182803"/>
    <lineage>
        <taxon>Eukaryota</taxon>
        <taxon>Metazoa</taxon>
        <taxon>Ecdysozoa</taxon>
        <taxon>Arthropoda</taxon>
        <taxon>Chelicerata</taxon>
        <taxon>Arachnida</taxon>
        <taxon>Araneae</taxon>
        <taxon>Araneomorphae</taxon>
        <taxon>Entelegynae</taxon>
        <taxon>Araneoidea</taxon>
        <taxon>Araneidae</taxon>
        <taxon>Araneus</taxon>
    </lineage>
</organism>
<evidence type="ECO:0000313" key="1">
    <source>
        <dbReference type="EMBL" id="GBM76292.1"/>
    </source>
</evidence>